<feature type="binding site" evidence="11">
    <location>
        <position position="110"/>
    </location>
    <ligand>
        <name>Ni(2+)</name>
        <dbReference type="ChEBI" id="CHEBI:49786"/>
        <note>for nickel-dependent acireductone dioxygenase activity</note>
    </ligand>
</feature>
<dbReference type="HAMAP" id="MF_03154">
    <property type="entry name" value="Salvage_MtnD_euk"/>
    <property type="match status" value="1"/>
</dbReference>
<keyword evidence="3 11" id="KW-0533">Nickel</keyword>
<name>A0ABP1G472_9CHLO</name>
<keyword evidence="7 11" id="KW-0560">Oxidoreductase</keyword>
<protein>
    <recommendedName>
        <fullName evidence="11">Acireductone dioxygenase</fullName>
    </recommendedName>
    <alternativeName>
        <fullName evidence="11">Acireductone dioxygenase (Fe(2+)-requiring)</fullName>
        <shortName evidence="11">ARD'</shortName>
        <shortName evidence="11">Fe-ARD</shortName>
        <ecNumber evidence="11">1.13.11.54</ecNumber>
    </alternativeName>
    <alternativeName>
        <fullName evidence="11">Acireductone dioxygenase (Ni(2+)-requiring)</fullName>
        <shortName evidence="11">ARD</shortName>
        <shortName evidence="11">Ni-ARD</shortName>
        <ecNumber evidence="11">1.13.11.53</ecNumber>
    </alternativeName>
</protein>
<evidence type="ECO:0000256" key="11">
    <source>
        <dbReference type="HAMAP-Rule" id="MF_03154"/>
    </source>
</evidence>
<comment type="subcellular location">
    <subcellularLocation>
        <location evidence="11">Cytoplasm</location>
    </subcellularLocation>
    <subcellularLocation>
        <location evidence="11">Nucleus</location>
    </subcellularLocation>
</comment>
<proteinExistence type="inferred from homology"/>
<reference evidence="13 14" key="1">
    <citation type="submission" date="2024-06" db="EMBL/GenBank/DDBJ databases">
        <authorList>
            <person name="Kraege A."/>
            <person name="Thomma B."/>
        </authorList>
    </citation>
    <scope>NUCLEOTIDE SEQUENCE [LARGE SCALE GENOMIC DNA]</scope>
</reference>
<dbReference type="Proteomes" id="UP001497392">
    <property type="component" value="Unassembled WGS sequence"/>
</dbReference>
<dbReference type="EC" id="1.13.11.54" evidence="11"/>
<evidence type="ECO:0000256" key="3">
    <source>
        <dbReference type="ARBA" id="ARBA00022596"/>
    </source>
</evidence>
<dbReference type="InterPro" id="IPR004313">
    <property type="entry name" value="ARD"/>
</dbReference>
<evidence type="ECO:0000256" key="1">
    <source>
        <dbReference type="ARBA" id="ARBA00000428"/>
    </source>
</evidence>
<feature type="binding site" evidence="11">
    <location>
        <position position="106"/>
    </location>
    <ligand>
        <name>Ni(2+)</name>
        <dbReference type="ChEBI" id="CHEBI:49786"/>
        <note>for nickel-dependent acireductone dioxygenase activity</note>
    </ligand>
</feature>
<comment type="function">
    <text evidence="11">Catalyzes 2 different reactions between oxygen and the acireductone 1,2-dihydroxy-3-keto-5-methylthiopentene (DHK-MTPene) depending upon the metal bound in the active site. Fe-containing acireductone dioxygenase (Fe-ARD) produces formate and 2-keto-4-methylthiobutyrate (KMTB), the alpha-ketoacid precursor of methionine in the methionine recycle pathway. Ni-containing acireductone dioxygenase (Ni-ARD) produces methylthiopropionate, carbon monoxide and formate, and does not lie on the methionine recycle pathway.</text>
</comment>
<keyword evidence="4 11" id="KW-0028">Amino-acid biosynthesis</keyword>
<keyword evidence="2 11" id="KW-0963">Cytoplasm</keyword>
<feature type="binding site" evidence="11">
    <location>
        <position position="104"/>
    </location>
    <ligand>
        <name>Ni(2+)</name>
        <dbReference type="ChEBI" id="CHEBI:49786"/>
        <note>for nickel-dependent acireductone dioxygenase activity</note>
    </ligand>
</feature>
<keyword evidence="9 11" id="KW-0486">Methionine biosynthesis</keyword>
<feature type="binding site" evidence="11">
    <location>
        <position position="149"/>
    </location>
    <ligand>
        <name>Fe(2+)</name>
        <dbReference type="ChEBI" id="CHEBI:29033"/>
        <note>for iron-dependent acireductone dioxygenase activity</note>
    </ligand>
</feature>
<keyword evidence="6 11" id="KW-0223">Dioxygenase</keyword>
<feature type="binding site" evidence="11">
    <location>
        <position position="110"/>
    </location>
    <ligand>
        <name>Fe(2+)</name>
        <dbReference type="ChEBI" id="CHEBI:29033"/>
        <note>for iron-dependent acireductone dioxygenase activity</note>
    </ligand>
</feature>
<dbReference type="InterPro" id="IPR011051">
    <property type="entry name" value="RmlC_Cupin_sf"/>
</dbReference>
<dbReference type="Gene3D" id="2.60.120.10">
    <property type="entry name" value="Jelly Rolls"/>
    <property type="match status" value="1"/>
</dbReference>
<keyword evidence="8 11" id="KW-0408">Iron</keyword>
<evidence type="ECO:0000256" key="4">
    <source>
        <dbReference type="ARBA" id="ARBA00022605"/>
    </source>
</evidence>
<feature type="binding site" evidence="11">
    <location>
        <position position="106"/>
    </location>
    <ligand>
        <name>Fe(2+)</name>
        <dbReference type="ChEBI" id="CHEBI:29033"/>
        <note>for iron-dependent acireductone dioxygenase activity</note>
    </ligand>
</feature>
<dbReference type="SUPFAM" id="SSF51182">
    <property type="entry name" value="RmlC-like cupins"/>
    <property type="match status" value="1"/>
</dbReference>
<feature type="binding site" evidence="11">
    <location>
        <position position="104"/>
    </location>
    <ligand>
        <name>Fe(2+)</name>
        <dbReference type="ChEBI" id="CHEBI:29033"/>
        <note>for iron-dependent acireductone dioxygenase activity</note>
    </ligand>
</feature>
<comment type="cofactor">
    <cofactor evidence="11">
        <name>Fe(2+)</name>
        <dbReference type="ChEBI" id="CHEBI:29033"/>
    </cofactor>
    <cofactor evidence="11">
        <name>Ni(2+)</name>
        <dbReference type="ChEBI" id="CHEBI:49786"/>
    </cofactor>
    <text evidence="11">Binds either 1 Fe or Ni cation per monomer. Iron-binding promotes an acireductone dioxygenase reaction producing 2-keto-4-methylthiobutyrate, while nickel-binding promotes an acireductone dioxygenase reaction producing 3-(methylsulfanyl)propanoate.</text>
</comment>
<feature type="binding site" evidence="11">
    <location>
        <position position="149"/>
    </location>
    <ligand>
        <name>Ni(2+)</name>
        <dbReference type="ChEBI" id="CHEBI:49786"/>
        <note>for nickel-dependent acireductone dioxygenase activity</note>
    </ligand>
</feature>
<comment type="similarity">
    <text evidence="11">Belongs to the acireductone dioxygenase (ARD) family.</text>
</comment>
<comment type="catalytic activity">
    <reaction evidence="1 11">
        <text>1,2-dihydroxy-5-(methylsulfanyl)pent-1-en-3-one + O2 = 4-methylsulfanyl-2-oxobutanoate + formate + 2 H(+)</text>
        <dbReference type="Rhea" id="RHEA:24504"/>
        <dbReference type="ChEBI" id="CHEBI:15378"/>
        <dbReference type="ChEBI" id="CHEBI:15379"/>
        <dbReference type="ChEBI" id="CHEBI:15740"/>
        <dbReference type="ChEBI" id="CHEBI:16723"/>
        <dbReference type="ChEBI" id="CHEBI:49252"/>
        <dbReference type="EC" id="1.13.11.54"/>
    </reaction>
</comment>
<keyword evidence="14" id="KW-1185">Reference proteome</keyword>
<evidence type="ECO:0000256" key="6">
    <source>
        <dbReference type="ARBA" id="ARBA00022964"/>
    </source>
</evidence>
<evidence type="ECO:0000256" key="8">
    <source>
        <dbReference type="ARBA" id="ARBA00023004"/>
    </source>
</evidence>
<dbReference type="PANTHER" id="PTHR23418:SF0">
    <property type="entry name" value="ACIREDUCTONE DIOXYGENASE"/>
    <property type="match status" value="1"/>
</dbReference>
<evidence type="ECO:0000256" key="12">
    <source>
        <dbReference type="SAM" id="MobiDB-lite"/>
    </source>
</evidence>
<dbReference type="InterPro" id="IPR014710">
    <property type="entry name" value="RmlC-like_jellyroll"/>
</dbReference>
<comment type="pathway">
    <text evidence="11">Amino-acid biosynthesis; L-methionine biosynthesis via salvage pathway; L-methionine from S-methyl-5-thio-alpha-D-ribose 1-phosphate: step 5/6.</text>
</comment>
<keyword evidence="5 11" id="KW-0479">Metal-binding</keyword>
<organism evidence="13 14">
    <name type="scientific">Coccomyxa viridis</name>
    <dbReference type="NCBI Taxonomy" id="1274662"/>
    <lineage>
        <taxon>Eukaryota</taxon>
        <taxon>Viridiplantae</taxon>
        <taxon>Chlorophyta</taxon>
        <taxon>core chlorophytes</taxon>
        <taxon>Trebouxiophyceae</taxon>
        <taxon>Trebouxiophyceae incertae sedis</taxon>
        <taxon>Coccomyxaceae</taxon>
        <taxon>Coccomyxa</taxon>
    </lineage>
</organism>
<evidence type="ECO:0000313" key="13">
    <source>
        <dbReference type="EMBL" id="CAL5225495.1"/>
    </source>
</evidence>
<dbReference type="PANTHER" id="PTHR23418">
    <property type="entry name" value="ACIREDUCTONE DIOXYGENASE"/>
    <property type="match status" value="1"/>
</dbReference>
<feature type="compositionally biased region" description="Acidic residues" evidence="12">
    <location>
        <begin position="14"/>
        <end position="31"/>
    </location>
</feature>
<dbReference type="Pfam" id="PF03079">
    <property type="entry name" value="ARD"/>
    <property type="match status" value="1"/>
</dbReference>
<gene>
    <name evidence="13" type="primary">g8322</name>
    <name evidence="13" type="ORF">VP750_LOCUS7154</name>
</gene>
<sequence length="213" mass="24774">MAVSEDVRRLAEPDSMETSELDAWYMDDSEDDQRSPHRKTPNEAASLEHLKKLGVLYWRLKGEQDPKLAAIREARGYSYKDVITVSPEKLPNYEQKIKSFYEEHMHTDEEIRFVLEGSGYFDVRDFDERWIRIDCREGDMIVLPEGIYHRFTLDSNNYIKAMRLFVGEPVWTPLNRPIDDHDSRKKYVATFQASEAFHETPGSISSASPIAAH</sequence>
<evidence type="ECO:0000256" key="2">
    <source>
        <dbReference type="ARBA" id="ARBA00022490"/>
    </source>
</evidence>
<dbReference type="InterPro" id="IPR027496">
    <property type="entry name" value="ARD_euk"/>
</dbReference>
<comment type="caution">
    <text evidence="13">The sequence shown here is derived from an EMBL/GenBank/DDBJ whole genome shotgun (WGS) entry which is preliminary data.</text>
</comment>
<feature type="region of interest" description="Disordered" evidence="12">
    <location>
        <begin position="1"/>
        <end position="43"/>
    </location>
</feature>
<dbReference type="EMBL" id="CAXHTA020000012">
    <property type="protein sequence ID" value="CAL5225495.1"/>
    <property type="molecule type" value="Genomic_DNA"/>
</dbReference>
<evidence type="ECO:0000256" key="5">
    <source>
        <dbReference type="ARBA" id="ARBA00022723"/>
    </source>
</evidence>
<accession>A0ABP1G472</accession>
<dbReference type="EC" id="1.13.11.53" evidence="11"/>
<dbReference type="CDD" id="cd02232">
    <property type="entry name" value="cupin_ARD"/>
    <property type="match status" value="1"/>
</dbReference>
<evidence type="ECO:0000256" key="10">
    <source>
        <dbReference type="ARBA" id="ARBA00023242"/>
    </source>
</evidence>
<comment type="catalytic activity">
    <reaction evidence="11">
        <text>1,2-dihydroxy-5-(methylsulfanyl)pent-1-en-3-one + O2 = 3-(methylsulfanyl)propanoate + CO + formate + 2 H(+)</text>
        <dbReference type="Rhea" id="RHEA:14161"/>
        <dbReference type="ChEBI" id="CHEBI:15378"/>
        <dbReference type="ChEBI" id="CHEBI:15379"/>
        <dbReference type="ChEBI" id="CHEBI:15740"/>
        <dbReference type="ChEBI" id="CHEBI:17245"/>
        <dbReference type="ChEBI" id="CHEBI:49016"/>
        <dbReference type="ChEBI" id="CHEBI:49252"/>
        <dbReference type="EC" id="1.13.11.53"/>
    </reaction>
</comment>
<evidence type="ECO:0000313" key="14">
    <source>
        <dbReference type="Proteomes" id="UP001497392"/>
    </source>
</evidence>
<feature type="compositionally biased region" description="Basic and acidic residues" evidence="12">
    <location>
        <begin position="1"/>
        <end position="12"/>
    </location>
</feature>
<keyword evidence="10 11" id="KW-0539">Nucleus</keyword>
<evidence type="ECO:0000256" key="9">
    <source>
        <dbReference type="ARBA" id="ARBA00023167"/>
    </source>
</evidence>
<evidence type="ECO:0000256" key="7">
    <source>
        <dbReference type="ARBA" id="ARBA00023002"/>
    </source>
</evidence>